<dbReference type="EMBL" id="VDGE01000001">
    <property type="protein sequence ID" value="TNC78059.1"/>
    <property type="molecule type" value="Genomic_DNA"/>
</dbReference>
<dbReference type="InterPro" id="IPR018383">
    <property type="entry name" value="UPF0324_pro"/>
</dbReference>
<evidence type="ECO:0000256" key="1">
    <source>
        <dbReference type="ARBA" id="ARBA00004651"/>
    </source>
</evidence>
<dbReference type="PANTHER" id="PTHR30106">
    <property type="entry name" value="INNER MEMBRANE PROTEIN YEIH-RELATED"/>
    <property type="match status" value="1"/>
</dbReference>
<feature type="transmembrane region" description="Helical" evidence="7">
    <location>
        <begin position="50"/>
        <end position="72"/>
    </location>
</feature>
<evidence type="ECO:0000256" key="4">
    <source>
        <dbReference type="ARBA" id="ARBA00022692"/>
    </source>
</evidence>
<dbReference type="NCBIfam" id="TIGR00698">
    <property type="entry name" value="YeiH family putative sulfate export transporter"/>
    <property type="match status" value="1"/>
</dbReference>
<feature type="transmembrane region" description="Helical" evidence="7">
    <location>
        <begin position="242"/>
        <end position="260"/>
    </location>
</feature>
<reference evidence="8 9" key="1">
    <citation type="submission" date="2019-06" db="EMBL/GenBank/DDBJ databases">
        <title>Genome sequence of Janthinobacterium lividum UCD_MED1.</title>
        <authorList>
            <person name="De Leon M.E."/>
            <person name="Jospin G."/>
        </authorList>
    </citation>
    <scope>NUCLEOTIDE SEQUENCE [LARGE SCALE GENOMIC DNA]</scope>
    <source>
        <strain evidence="8 9">UCD_MED1</strain>
    </source>
</reference>
<evidence type="ECO:0000313" key="8">
    <source>
        <dbReference type="EMBL" id="TNC78059.1"/>
    </source>
</evidence>
<dbReference type="Pfam" id="PF03601">
    <property type="entry name" value="Cons_hypoth698"/>
    <property type="match status" value="1"/>
</dbReference>
<keyword evidence="5 7" id="KW-1133">Transmembrane helix</keyword>
<dbReference type="AlphaFoldDB" id="A0A5C4P0I2"/>
<accession>A0A5C4P0I2</accession>
<evidence type="ECO:0000313" key="9">
    <source>
        <dbReference type="Proteomes" id="UP000305681"/>
    </source>
</evidence>
<feature type="transmembrane region" description="Helical" evidence="7">
    <location>
        <begin position="272"/>
        <end position="290"/>
    </location>
</feature>
<evidence type="ECO:0000256" key="5">
    <source>
        <dbReference type="ARBA" id="ARBA00022989"/>
    </source>
</evidence>
<feature type="transmembrane region" description="Helical" evidence="7">
    <location>
        <begin position="20"/>
        <end position="38"/>
    </location>
</feature>
<feature type="transmembrane region" description="Helical" evidence="7">
    <location>
        <begin position="141"/>
        <end position="158"/>
    </location>
</feature>
<organism evidence="8 9">
    <name type="scientific">Janthinobacterium lividum</name>
    <dbReference type="NCBI Taxonomy" id="29581"/>
    <lineage>
        <taxon>Bacteria</taxon>
        <taxon>Pseudomonadati</taxon>
        <taxon>Pseudomonadota</taxon>
        <taxon>Betaproteobacteria</taxon>
        <taxon>Burkholderiales</taxon>
        <taxon>Oxalobacteraceae</taxon>
        <taxon>Janthinobacterium</taxon>
    </lineage>
</organism>
<sequence>MEYGMSSLSTTNTSNFSDRYGRLLPGLLLSGVIAWSAIQLGKLEWMQNHGMSALTLAIMLGIVLGNSVYGRLAPTCGAGVAFSKQTLLRLGIILYGFRLTFQDIGQVGLAGIAIDALVLASTFGLAMFLGTKVFKLERNSAILIGAGSSICGAAAVMATEPVVKGRSEDVTVAVSTVVVFGTIAIFLYPLLYQVNQGWHLLGATPAAFGVYIGSTVHEVAQVVAAGKSIGQEAANAAVIAKMVRVMMLAPFLVILSAVLARGKAKAGGKEKAAKLAIPWFAFIFIAVVAFNSLGLLPAGTVATITELDTVLLAMAMAALGLTTHMSAIRRAGIKPLLLAGILFCWLIAGGAAINHVVASLFA</sequence>
<dbReference type="GO" id="GO:0005886">
    <property type="term" value="C:plasma membrane"/>
    <property type="evidence" value="ECO:0007669"/>
    <property type="project" value="UniProtKB-SubCell"/>
</dbReference>
<feature type="transmembrane region" description="Helical" evidence="7">
    <location>
        <begin position="335"/>
        <end position="357"/>
    </location>
</feature>
<dbReference type="PANTHER" id="PTHR30106:SF2">
    <property type="entry name" value="UPF0324 INNER MEMBRANE PROTEIN YEIH"/>
    <property type="match status" value="1"/>
</dbReference>
<dbReference type="Proteomes" id="UP000305681">
    <property type="component" value="Unassembled WGS sequence"/>
</dbReference>
<name>A0A5C4P0I2_9BURK</name>
<keyword evidence="6 7" id="KW-0472">Membrane</keyword>
<protein>
    <submittedName>
        <fullName evidence="8">YeiH family putative sulfate export transporter</fullName>
    </submittedName>
</protein>
<feature type="transmembrane region" description="Helical" evidence="7">
    <location>
        <begin position="109"/>
        <end position="129"/>
    </location>
</feature>
<comment type="caution">
    <text evidence="8">The sequence shown here is derived from an EMBL/GenBank/DDBJ whole genome shotgun (WGS) entry which is preliminary data.</text>
</comment>
<evidence type="ECO:0000256" key="6">
    <source>
        <dbReference type="ARBA" id="ARBA00023136"/>
    </source>
</evidence>
<gene>
    <name evidence="8" type="ORF">FHI69_01810</name>
</gene>
<evidence type="ECO:0000256" key="2">
    <source>
        <dbReference type="ARBA" id="ARBA00007977"/>
    </source>
</evidence>
<comment type="similarity">
    <text evidence="2">Belongs to the UPF0324 family.</text>
</comment>
<keyword evidence="4 7" id="KW-0812">Transmembrane</keyword>
<feature type="transmembrane region" description="Helical" evidence="7">
    <location>
        <begin position="170"/>
        <end position="191"/>
    </location>
</feature>
<comment type="subcellular location">
    <subcellularLocation>
        <location evidence="1">Cell membrane</location>
        <topology evidence="1">Multi-pass membrane protein</topology>
    </subcellularLocation>
</comment>
<feature type="transmembrane region" description="Helical" evidence="7">
    <location>
        <begin position="310"/>
        <end position="328"/>
    </location>
</feature>
<evidence type="ECO:0000256" key="7">
    <source>
        <dbReference type="SAM" id="Phobius"/>
    </source>
</evidence>
<proteinExistence type="inferred from homology"/>
<dbReference type="InterPro" id="IPR004630">
    <property type="entry name" value="UPF0324_YeiH-like"/>
</dbReference>
<keyword evidence="3" id="KW-1003">Cell membrane</keyword>
<evidence type="ECO:0000256" key="3">
    <source>
        <dbReference type="ARBA" id="ARBA00022475"/>
    </source>
</evidence>